<evidence type="ECO:0000256" key="2">
    <source>
        <dbReference type="ARBA" id="ARBA00022737"/>
    </source>
</evidence>
<evidence type="ECO:0000313" key="6">
    <source>
        <dbReference type="Proteomes" id="UP000507245"/>
    </source>
</evidence>
<proteinExistence type="inferred from homology"/>
<accession>A0A6J5Y6Y5</accession>
<evidence type="ECO:0000256" key="3">
    <source>
        <dbReference type="PROSITE-ProRule" id="PRU00708"/>
    </source>
</evidence>
<dbReference type="PROSITE" id="PS51375">
    <property type="entry name" value="PPR"/>
    <property type="match status" value="2"/>
</dbReference>
<keyword evidence="6" id="KW-1185">Reference proteome</keyword>
<dbReference type="EMBL" id="CAEKKB010000008">
    <property type="protein sequence ID" value="CAB4321900.1"/>
    <property type="molecule type" value="Genomic_DNA"/>
</dbReference>
<dbReference type="PANTHER" id="PTHR47941">
    <property type="entry name" value="PENTATRICOPEPTIDE REPEAT-CONTAINING PROTEIN 3, MITOCHONDRIAL"/>
    <property type="match status" value="1"/>
</dbReference>
<dbReference type="NCBIfam" id="TIGR00756">
    <property type="entry name" value="PPR"/>
    <property type="match status" value="1"/>
</dbReference>
<dbReference type="Gene3D" id="1.25.40.10">
    <property type="entry name" value="Tetratricopeptide repeat domain"/>
    <property type="match status" value="1"/>
</dbReference>
<dbReference type="Proteomes" id="UP000507245">
    <property type="component" value="Unassembled WGS sequence"/>
</dbReference>
<evidence type="ECO:0000256" key="4">
    <source>
        <dbReference type="SAM" id="MobiDB-lite"/>
    </source>
</evidence>
<feature type="region of interest" description="Disordered" evidence="4">
    <location>
        <begin position="1"/>
        <end position="33"/>
    </location>
</feature>
<organism evidence="5 6">
    <name type="scientific">Prunus armeniaca</name>
    <name type="common">Apricot</name>
    <name type="synonym">Armeniaca vulgaris</name>
    <dbReference type="NCBI Taxonomy" id="36596"/>
    <lineage>
        <taxon>Eukaryota</taxon>
        <taxon>Viridiplantae</taxon>
        <taxon>Streptophyta</taxon>
        <taxon>Embryophyta</taxon>
        <taxon>Tracheophyta</taxon>
        <taxon>Spermatophyta</taxon>
        <taxon>Magnoliopsida</taxon>
        <taxon>eudicotyledons</taxon>
        <taxon>Gunneridae</taxon>
        <taxon>Pentapetalae</taxon>
        <taxon>rosids</taxon>
        <taxon>fabids</taxon>
        <taxon>Rosales</taxon>
        <taxon>Rosaceae</taxon>
        <taxon>Amygdaloideae</taxon>
        <taxon>Amygdaleae</taxon>
        <taxon>Prunus</taxon>
    </lineage>
</organism>
<protein>
    <recommendedName>
        <fullName evidence="7">Pentacotripeptide-repeat region of PRORP domain-containing protein</fullName>
    </recommendedName>
</protein>
<evidence type="ECO:0000256" key="1">
    <source>
        <dbReference type="ARBA" id="ARBA00007626"/>
    </source>
</evidence>
<feature type="compositionally biased region" description="Low complexity" evidence="4">
    <location>
        <begin position="23"/>
        <end position="33"/>
    </location>
</feature>
<feature type="repeat" description="PPR" evidence="3">
    <location>
        <begin position="118"/>
        <end position="152"/>
    </location>
</feature>
<dbReference type="Pfam" id="PF13041">
    <property type="entry name" value="PPR_2"/>
    <property type="match status" value="1"/>
</dbReference>
<sequence>MSSSGTASKVKLSSLFTNPQRPTSSNSKTSSKLSSLFIKNQGTPTSSNPTTSSENLISKVPIQTQLEKFLETNCKSGDVTINEALHYFEHMIQMQPTPPIWSFNRLFGGLAKIGLLPNFITLNILLNCFCNVTRARDGFVVMGSLLRRGYRPSTVTYTALLKGLCMEDRIDEATRLFKTMIKLGCQPTVVTFGTLVNGLCRTGNTNVALRSVADPRWDNRGRTTPWKVGKMA</sequence>
<dbReference type="InterPro" id="IPR002885">
    <property type="entry name" value="PPR_rpt"/>
</dbReference>
<reference evidence="6" key="1">
    <citation type="journal article" date="2020" name="Genome Biol.">
        <title>Gamete binning: chromosome-level and haplotype-resolved genome assembly enabled by high-throughput single-cell sequencing of gamete genomes.</title>
        <authorList>
            <person name="Campoy J.A."/>
            <person name="Sun H."/>
            <person name="Goel M."/>
            <person name="Jiao W.-B."/>
            <person name="Folz-Donahue K."/>
            <person name="Wang N."/>
            <person name="Rubio M."/>
            <person name="Liu C."/>
            <person name="Kukat C."/>
            <person name="Ruiz D."/>
            <person name="Huettel B."/>
            <person name="Schneeberger K."/>
        </authorList>
    </citation>
    <scope>NUCLEOTIDE SEQUENCE [LARGE SCALE GENOMIC DNA]</scope>
    <source>
        <strain evidence="6">cv. Rojo Pasion</strain>
    </source>
</reference>
<evidence type="ECO:0000313" key="5">
    <source>
        <dbReference type="EMBL" id="CAB4321900.1"/>
    </source>
</evidence>
<keyword evidence="2" id="KW-0677">Repeat</keyword>
<dbReference type="OrthoDB" id="185373at2759"/>
<evidence type="ECO:0008006" key="7">
    <source>
        <dbReference type="Google" id="ProtNLM"/>
    </source>
</evidence>
<name>A0A6J5Y6Y5_PRUAR</name>
<feature type="repeat" description="PPR" evidence="3">
    <location>
        <begin position="153"/>
        <end position="187"/>
    </location>
</feature>
<comment type="similarity">
    <text evidence="1">Belongs to the PPR family. P subfamily.</text>
</comment>
<dbReference type="AlphaFoldDB" id="A0A6J5Y6Y5"/>
<gene>
    <name evidence="5" type="ORF">ORAREDHAP_LOCUS51180</name>
</gene>
<dbReference type="InterPro" id="IPR011990">
    <property type="entry name" value="TPR-like_helical_dom_sf"/>
</dbReference>